<keyword evidence="5" id="KW-0808">Transferase</keyword>
<organism evidence="5 6">
    <name type="scientific">Thermomonospora umbrina</name>
    <dbReference type="NCBI Taxonomy" id="111806"/>
    <lineage>
        <taxon>Bacteria</taxon>
        <taxon>Bacillati</taxon>
        <taxon>Actinomycetota</taxon>
        <taxon>Actinomycetes</taxon>
        <taxon>Streptosporangiales</taxon>
        <taxon>Thermomonosporaceae</taxon>
        <taxon>Thermomonospora</taxon>
    </lineage>
</organism>
<feature type="region of interest" description="Disordered" evidence="3">
    <location>
        <begin position="88"/>
        <end position="117"/>
    </location>
</feature>
<dbReference type="AlphaFoldDB" id="A0A3D9SPC0"/>
<dbReference type="SUPFAM" id="SSF53335">
    <property type="entry name" value="S-adenosyl-L-methionine-dependent methyltransferases"/>
    <property type="match status" value="1"/>
</dbReference>
<accession>A0A3D9SPC0</accession>
<dbReference type="Proteomes" id="UP000256661">
    <property type="component" value="Unassembled WGS sequence"/>
</dbReference>
<evidence type="ECO:0000259" key="4">
    <source>
        <dbReference type="Pfam" id="PF02384"/>
    </source>
</evidence>
<keyword evidence="1" id="KW-0680">Restriction system</keyword>
<dbReference type="InterPro" id="IPR044946">
    <property type="entry name" value="Restrct_endonuc_typeI_TRD_sf"/>
</dbReference>
<evidence type="ECO:0000313" key="6">
    <source>
        <dbReference type="Proteomes" id="UP000256661"/>
    </source>
</evidence>
<keyword evidence="5" id="KW-0489">Methyltransferase</keyword>
<dbReference type="RefSeq" id="WP_116021959.1">
    <property type="nucleotide sequence ID" value="NZ_QTTT01000001.1"/>
</dbReference>
<dbReference type="InterPro" id="IPR003356">
    <property type="entry name" value="DNA_methylase_A-5"/>
</dbReference>
<dbReference type="GO" id="GO:0008170">
    <property type="term" value="F:N-methyltransferase activity"/>
    <property type="evidence" value="ECO:0007669"/>
    <property type="project" value="InterPro"/>
</dbReference>
<sequence length="625" mass="66939">MTDTVTAADIARLAGVGRAAVSNWRRRHPDFPQPVGGTATSPLFALTEVEAWLRGQGKLVEVPLEERAWQQVRARADEPMLGAALAEAGGHLLSDTRPSDTRAPRGPRRPRRESDGAAFGAVAELAAERGRVEAFELLLGRYLEAQPRRVGPTPAPIADVMADLLDERVESVLDPSCGTGTLLVHALERRGPGLLLGQEVDEVSARLAGIRLALRTPGARILPGDSLRRDAFRDAAADAVLCDPPFNERHWGYEELTADLRWEYGLPPRMEPELAWVQHALAHLRPGGLAVIVMPPAAAGRRSGRRIRAQLLRRGALRAVVALSPSHHLWLLRRPGGEPPQGGVLMVEGAGHEEIVTAWRDFPRAPDLDVPGVCRAIPVIDLLDEEVDVTPGRHLPAAGAGRTPERFAATRDRLAAVIARLDALTPEVRPAERPPEVPVVPLGELARAGALTVQQAPLRREPGTPAAIGEIPLLTGEDVIEDREPSGRVAEAPGDRQVVTEAGDIVVTAAARRFAARVIDRAGAVLGPHLVLVRVDPDVLDPHYLAGILRSSANVRHSTAVSTGSRTDVRRALVPRLPLDEQRRLGALFRQMAELESTLRGGLALGGELAQLLADGVAEGGLGPA</sequence>
<dbReference type="GO" id="GO:0003677">
    <property type="term" value="F:DNA binding"/>
    <property type="evidence" value="ECO:0007669"/>
    <property type="project" value="UniProtKB-KW"/>
</dbReference>
<evidence type="ECO:0000313" key="5">
    <source>
        <dbReference type="EMBL" id="REE96290.1"/>
    </source>
</evidence>
<evidence type="ECO:0000256" key="1">
    <source>
        <dbReference type="ARBA" id="ARBA00022747"/>
    </source>
</evidence>
<dbReference type="GO" id="GO:0009307">
    <property type="term" value="P:DNA restriction-modification system"/>
    <property type="evidence" value="ECO:0007669"/>
    <property type="project" value="UniProtKB-KW"/>
</dbReference>
<reference evidence="5 6" key="1">
    <citation type="submission" date="2018-08" db="EMBL/GenBank/DDBJ databases">
        <title>Sequencing the genomes of 1000 actinobacteria strains.</title>
        <authorList>
            <person name="Klenk H.-P."/>
        </authorList>
    </citation>
    <scope>NUCLEOTIDE SEQUENCE [LARGE SCALE GENOMIC DNA]</scope>
    <source>
        <strain evidence="5 6">DSM 43927</strain>
    </source>
</reference>
<dbReference type="PROSITE" id="PS00092">
    <property type="entry name" value="N6_MTASE"/>
    <property type="match status" value="1"/>
</dbReference>
<keyword evidence="2" id="KW-0238">DNA-binding</keyword>
<dbReference type="InterPro" id="IPR029063">
    <property type="entry name" value="SAM-dependent_MTases_sf"/>
</dbReference>
<proteinExistence type="predicted"/>
<dbReference type="PANTHER" id="PTHR42998:SF1">
    <property type="entry name" value="TYPE I RESTRICTION ENZYME HINDI METHYLASE SUBUNIT"/>
    <property type="match status" value="1"/>
</dbReference>
<protein>
    <submittedName>
        <fullName evidence="5">N-6 DNA methylase</fullName>
    </submittedName>
</protein>
<comment type="caution">
    <text evidence="5">The sequence shown here is derived from an EMBL/GenBank/DDBJ whole genome shotgun (WGS) entry which is preliminary data.</text>
</comment>
<dbReference type="InterPro" id="IPR002052">
    <property type="entry name" value="DNA_methylase_N6_adenine_CS"/>
</dbReference>
<evidence type="ECO:0000256" key="2">
    <source>
        <dbReference type="ARBA" id="ARBA00023125"/>
    </source>
</evidence>
<dbReference type="Pfam" id="PF02384">
    <property type="entry name" value="N6_Mtase"/>
    <property type="match status" value="1"/>
</dbReference>
<dbReference type="PANTHER" id="PTHR42998">
    <property type="entry name" value="TYPE I RESTRICTION ENZYME HINDVIIP M PROTEIN-RELATED"/>
    <property type="match status" value="1"/>
</dbReference>
<dbReference type="CDD" id="cd02440">
    <property type="entry name" value="AdoMet_MTases"/>
    <property type="match status" value="1"/>
</dbReference>
<name>A0A3D9SPC0_9ACTN</name>
<dbReference type="EMBL" id="QTTT01000001">
    <property type="protein sequence ID" value="REE96290.1"/>
    <property type="molecule type" value="Genomic_DNA"/>
</dbReference>
<dbReference type="Gene3D" id="3.40.50.150">
    <property type="entry name" value="Vaccinia Virus protein VP39"/>
    <property type="match status" value="1"/>
</dbReference>
<dbReference type="InterPro" id="IPR052916">
    <property type="entry name" value="Type-I_RE_MTase_Subunit"/>
</dbReference>
<dbReference type="PRINTS" id="PR00507">
    <property type="entry name" value="N12N6MTFRASE"/>
</dbReference>
<dbReference type="Gene3D" id="3.90.220.20">
    <property type="entry name" value="DNA methylase specificity domains"/>
    <property type="match status" value="1"/>
</dbReference>
<dbReference type="SUPFAM" id="SSF116734">
    <property type="entry name" value="DNA methylase specificity domain"/>
    <property type="match status" value="1"/>
</dbReference>
<feature type="domain" description="DNA methylase adenine-specific" evidence="4">
    <location>
        <begin position="133"/>
        <end position="325"/>
    </location>
</feature>
<gene>
    <name evidence="5" type="ORF">DFJ69_1720</name>
</gene>
<keyword evidence="6" id="KW-1185">Reference proteome</keyword>
<dbReference type="OrthoDB" id="9784823at2"/>
<evidence type="ECO:0000256" key="3">
    <source>
        <dbReference type="SAM" id="MobiDB-lite"/>
    </source>
</evidence>
<dbReference type="GO" id="GO:0032259">
    <property type="term" value="P:methylation"/>
    <property type="evidence" value="ECO:0007669"/>
    <property type="project" value="UniProtKB-KW"/>
</dbReference>